<dbReference type="Gene3D" id="3.30.530.20">
    <property type="match status" value="1"/>
</dbReference>
<sequence>MQTSAVAGRADMAARHVSMQLAAPGPVDRVWQALTDGRHTVSWLGRLNVERVVEGGHFDLWHDEDVSSRHTVVQWHPRRLLALTWDFPEEHSSRVSFGLAETSASTAMLTVHHESVDDAVSYAAGWHRHLQFLEAHLRGRDLPLGEFWTGYDDLVGLYGADQFSSDARPT</sequence>
<name>F4H7N4_CELFA</name>
<dbReference type="Pfam" id="PF08327">
    <property type="entry name" value="AHSA1"/>
    <property type="match status" value="1"/>
</dbReference>
<dbReference type="eggNOG" id="COG3832">
    <property type="taxonomic scope" value="Bacteria"/>
</dbReference>
<comment type="similarity">
    <text evidence="1">Belongs to the AHA1 family.</text>
</comment>
<dbReference type="InterPro" id="IPR013538">
    <property type="entry name" value="ASHA1/2-like_C"/>
</dbReference>
<dbReference type="AlphaFoldDB" id="F4H7N4"/>
<evidence type="ECO:0000313" key="3">
    <source>
        <dbReference type="EMBL" id="AEE44591.1"/>
    </source>
</evidence>
<dbReference type="RefSeq" id="WP_013769620.1">
    <property type="nucleotide sequence ID" value="NC_015514.1"/>
</dbReference>
<dbReference type="KEGG" id="cfi:Celf_0450"/>
<proteinExistence type="inferred from homology"/>
<dbReference type="HOGENOM" id="CLU_1683018_0_0_11"/>
<organism evidence="3 4">
    <name type="scientific">Cellulomonas fimi (strain ATCC 484 / DSM 20113 / JCM 1341 / CCUG 24087 / LMG 16345 / NBRC 15513 / NCIMB 8980 / NCTC 7547 / NRS-133)</name>
    <dbReference type="NCBI Taxonomy" id="590998"/>
    <lineage>
        <taxon>Bacteria</taxon>
        <taxon>Bacillati</taxon>
        <taxon>Actinomycetota</taxon>
        <taxon>Actinomycetes</taxon>
        <taxon>Micrococcales</taxon>
        <taxon>Cellulomonadaceae</taxon>
        <taxon>Cellulomonas</taxon>
    </lineage>
</organism>
<dbReference type="Proteomes" id="UP000008460">
    <property type="component" value="Chromosome"/>
</dbReference>
<accession>F4H7N4</accession>
<gene>
    <name evidence="3" type="ordered locus">Celf_0450</name>
</gene>
<feature type="domain" description="Activator of Hsp90 ATPase homologue 1/2-like C-terminal" evidence="2">
    <location>
        <begin position="26"/>
        <end position="137"/>
    </location>
</feature>
<evidence type="ECO:0000259" key="2">
    <source>
        <dbReference type="Pfam" id="PF08327"/>
    </source>
</evidence>
<evidence type="ECO:0000313" key="4">
    <source>
        <dbReference type="Proteomes" id="UP000008460"/>
    </source>
</evidence>
<evidence type="ECO:0000256" key="1">
    <source>
        <dbReference type="ARBA" id="ARBA00006817"/>
    </source>
</evidence>
<protein>
    <submittedName>
        <fullName evidence="3">Activator of Hsp90 ATPase 1 family protein</fullName>
    </submittedName>
</protein>
<reference evidence="3 4" key="1">
    <citation type="submission" date="2011-04" db="EMBL/GenBank/DDBJ databases">
        <title>Complete sequence of Cellulomonas fimi ATCC 484.</title>
        <authorList>
            <consortium name="US DOE Joint Genome Institute"/>
            <person name="Lucas S."/>
            <person name="Han J."/>
            <person name="Lapidus A."/>
            <person name="Cheng J.-F."/>
            <person name="Goodwin L."/>
            <person name="Pitluck S."/>
            <person name="Peters L."/>
            <person name="Chertkov O."/>
            <person name="Detter J.C."/>
            <person name="Han C."/>
            <person name="Tapia R."/>
            <person name="Land M."/>
            <person name="Hauser L."/>
            <person name="Kyrpides N."/>
            <person name="Ivanova N."/>
            <person name="Ovchinnikova G."/>
            <person name="Pagani I."/>
            <person name="Mead D."/>
            <person name="Brumm P."/>
            <person name="Woyke T."/>
        </authorList>
    </citation>
    <scope>NUCLEOTIDE SEQUENCE [LARGE SCALE GENOMIC DNA]</scope>
    <source>
        <strain evidence="4">ATCC 484 / DSM 20113 / JCM 1341 / NBRC 15513 / NCIMB 8980 / NCTC 7547</strain>
    </source>
</reference>
<dbReference type="EMBL" id="CP002666">
    <property type="protein sequence ID" value="AEE44591.1"/>
    <property type="molecule type" value="Genomic_DNA"/>
</dbReference>
<dbReference type="SUPFAM" id="SSF55961">
    <property type="entry name" value="Bet v1-like"/>
    <property type="match status" value="1"/>
</dbReference>
<keyword evidence="4" id="KW-1185">Reference proteome</keyword>
<dbReference type="InterPro" id="IPR023393">
    <property type="entry name" value="START-like_dom_sf"/>
</dbReference>